<keyword evidence="1" id="KW-0732">Signal</keyword>
<organism evidence="2 3">
    <name type="scientific">Prosthecobacter dejongeii</name>
    <dbReference type="NCBI Taxonomy" id="48465"/>
    <lineage>
        <taxon>Bacteria</taxon>
        <taxon>Pseudomonadati</taxon>
        <taxon>Verrucomicrobiota</taxon>
        <taxon>Verrucomicrobiia</taxon>
        <taxon>Verrucomicrobiales</taxon>
        <taxon>Verrucomicrobiaceae</taxon>
        <taxon>Prosthecobacter</taxon>
    </lineage>
</organism>
<gene>
    <name evidence="2" type="ORF">HNQ64_001974</name>
</gene>
<protein>
    <submittedName>
        <fullName evidence="2">Uncharacterized protein</fullName>
    </submittedName>
</protein>
<evidence type="ECO:0000256" key="1">
    <source>
        <dbReference type="SAM" id="SignalP"/>
    </source>
</evidence>
<comment type="caution">
    <text evidence="2">The sequence shown here is derived from an EMBL/GenBank/DDBJ whole genome shotgun (WGS) entry which is preliminary data.</text>
</comment>
<dbReference type="EMBL" id="JACHIF010000003">
    <property type="protein sequence ID" value="MBB5037725.1"/>
    <property type="molecule type" value="Genomic_DNA"/>
</dbReference>
<accession>A0A7W7YKQ7</accession>
<reference evidence="2 3" key="1">
    <citation type="submission" date="2020-08" db="EMBL/GenBank/DDBJ databases">
        <title>Genomic Encyclopedia of Type Strains, Phase IV (KMG-IV): sequencing the most valuable type-strain genomes for metagenomic binning, comparative biology and taxonomic classification.</title>
        <authorList>
            <person name="Goeker M."/>
        </authorList>
    </citation>
    <scope>NUCLEOTIDE SEQUENCE [LARGE SCALE GENOMIC DNA]</scope>
    <source>
        <strain evidence="2 3">DSM 12251</strain>
    </source>
</reference>
<dbReference type="RefSeq" id="WP_184207870.1">
    <property type="nucleotide sequence ID" value="NZ_JACHIF010000003.1"/>
</dbReference>
<keyword evidence="3" id="KW-1185">Reference proteome</keyword>
<proteinExistence type="predicted"/>
<evidence type="ECO:0000313" key="3">
    <source>
        <dbReference type="Proteomes" id="UP000534294"/>
    </source>
</evidence>
<feature type="chain" id="PRO_5030597519" evidence="1">
    <location>
        <begin position="20"/>
        <end position="147"/>
    </location>
</feature>
<dbReference type="AlphaFoldDB" id="A0A7W7YKQ7"/>
<name>A0A7W7YKQ7_9BACT</name>
<sequence length="147" mass="14934">MTPIALSAAAQASVPAAFSAPLPVTVQASSAADLDRLRSLVAGVLPAGANTTAQPPVGQVETTGFRTLGDSILEGVAKFNSGYNDSLGNITTKLEQISASNPLNLGTDFGEIMALQVEVARWTMSVMGVDNASKAGTNTVKELSKGG</sequence>
<dbReference type="Proteomes" id="UP000534294">
    <property type="component" value="Unassembled WGS sequence"/>
</dbReference>
<evidence type="ECO:0000313" key="2">
    <source>
        <dbReference type="EMBL" id="MBB5037725.1"/>
    </source>
</evidence>
<feature type="signal peptide" evidence="1">
    <location>
        <begin position="1"/>
        <end position="19"/>
    </location>
</feature>